<evidence type="ECO:0000313" key="2">
    <source>
        <dbReference type="EMBL" id="JAC62504.1"/>
    </source>
</evidence>
<reference evidence="2" key="1">
    <citation type="submission" date="2014-05" db="EMBL/GenBank/DDBJ databases">
        <title>The transcriptome of the halophilic microalga Tetraselmis sp. GSL018 isolated from the Great Salt Lake, Utah.</title>
        <authorList>
            <person name="Jinkerson R.E."/>
            <person name="D'Adamo S."/>
            <person name="Posewitz M.C."/>
        </authorList>
    </citation>
    <scope>NUCLEOTIDE SEQUENCE</scope>
    <source>
        <strain evidence="2">GSL018</strain>
    </source>
</reference>
<feature type="domain" description="DC-UbP/UBTD2 N-terminal" evidence="1">
    <location>
        <begin position="22"/>
        <end position="115"/>
    </location>
</feature>
<dbReference type="PANTHER" id="PTHR13609">
    <property type="entry name" value="UBIQUITIN DOMAIN CONTAINING 1 PROTEIN-RELATED"/>
    <property type="match status" value="1"/>
</dbReference>
<dbReference type="AlphaFoldDB" id="A0A061QVK6"/>
<evidence type="ECO:0000259" key="1">
    <source>
        <dbReference type="Pfam" id="PF16455"/>
    </source>
</evidence>
<evidence type="ECO:0000313" key="3">
    <source>
        <dbReference type="EMBL" id="JAC76361.1"/>
    </source>
</evidence>
<dbReference type="EMBL" id="GBEZ01003128">
    <property type="protein sequence ID" value="JAC81987.1"/>
    <property type="molecule type" value="Transcribed_RNA"/>
</dbReference>
<dbReference type="InterPro" id="IPR039869">
    <property type="entry name" value="UBTD1/2"/>
</dbReference>
<evidence type="ECO:0000313" key="4">
    <source>
        <dbReference type="EMBL" id="JAC81987.1"/>
    </source>
</evidence>
<dbReference type="Pfam" id="PF16455">
    <property type="entry name" value="UBD"/>
    <property type="match status" value="1"/>
</dbReference>
<sequence>MGCCFSGEYRESENSHVKINYHRPKWKAETPMTASELKAKRDEFWDTQPAYGGNRVVWDTLKGAIVADQETMKAMIDAAGLIVAKPDMSEIYDAQGVLYELPKYVLSDPTNLIRE</sequence>
<accession>A0A061QVK6</accession>
<dbReference type="Gene3D" id="1.20.225.20">
    <property type="entry name" value="Ub domain-containing protein, DC-UbP/UBTD2, N-terminal domain"/>
    <property type="match status" value="1"/>
</dbReference>
<gene>
    <name evidence="3" type="ORF">TSPGSL018_20410</name>
    <name evidence="2" type="ORF">TSPGSL018_23196</name>
    <name evidence="4" type="ORF">TSPGSL018_6699</name>
</gene>
<dbReference type="EMBL" id="GBEZ01024490">
    <property type="protein sequence ID" value="JAC62504.1"/>
    <property type="molecule type" value="Transcribed_RNA"/>
</dbReference>
<proteinExistence type="predicted"/>
<dbReference type="EMBL" id="GBEZ01009213">
    <property type="protein sequence ID" value="JAC76361.1"/>
    <property type="molecule type" value="Transcribed_RNA"/>
</dbReference>
<dbReference type="InterPro" id="IPR038169">
    <property type="entry name" value="DC-UbP/UBTD2_N_sf"/>
</dbReference>
<organism evidence="2">
    <name type="scientific">Tetraselmis sp. GSL018</name>
    <dbReference type="NCBI Taxonomy" id="582737"/>
    <lineage>
        <taxon>Eukaryota</taxon>
        <taxon>Viridiplantae</taxon>
        <taxon>Chlorophyta</taxon>
        <taxon>core chlorophytes</taxon>
        <taxon>Chlorodendrophyceae</taxon>
        <taxon>Chlorodendrales</taxon>
        <taxon>Chlorodendraceae</taxon>
        <taxon>Tetraselmis</taxon>
    </lineage>
</organism>
<dbReference type="InterPro" id="IPR032752">
    <property type="entry name" value="DC-UbP/UBTD2_N"/>
</dbReference>
<protein>
    <submittedName>
        <fullName evidence="2">Ubiquitin domain-containing protein 1-like</fullName>
    </submittedName>
</protein>
<name>A0A061QVK6_9CHLO</name>